<evidence type="ECO:0000256" key="1">
    <source>
        <dbReference type="ARBA" id="ARBA00004613"/>
    </source>
</evidence>
<dbReference type="AlphaFoldDB" id="A0A401NH19"/>
<gene>
    <name evidence="6" type="ORF">scyTo_0009104</name>
</gene>
<sequence length="107" mass="11893">MESSALFLLLVCTALPLLHCQGQSREATEDYPTSKHSDSAERELFEIMDDILGKIKSTRFSSYEKKAGHIPLCYIGDRCAVKQGPRMGKLCDCARGTTCNSFLLKCI</sequence>
<evidence type="ECO:0000313" key="6">
    <source>
        <dbReference type="EMBL" id="GCB60061.1"/>
    </source>
</evidence>
<feature type="signal peptide" evidence="5">
    <location>
        <begin position="1"/>
        <end position="20"/>
    </location>
</feature>
<keyword evidence="5" id="KW-0732">Signal</keyword>
<name>A0A401NH19_SCYTO</name>
<feature type="chain" id="PRO_5018974589" evidence="5">
    <location>
        <begin position="21"/>
        <end position="107"/>
    </location>
</feature>
<dbReference type="OrthoDB" id="9929886at2759"/>
<comment type="similarity">
    <text evidence="2">Belongs to the CART family.</text>
</comment>
<dbReference type="GO" id="GO:0005615">
    <property type="term" value="C:extracellular space"/>
    <property type="evidence" value="ECO:0007669"/>
    <property type="project" value="InterPro"/>
</dbReference>
<evidence type="ECO:0000256" key="5">
    <source>
        <dbReference type="SAM" id="SignalP"/>
    </source>
</evidence>
<dbReference type="SUPFAM" id="SSF64546">
    <property type="entry name" value="Satiety factor CART (cocaine and amphetamine regulated transcript)"/>
    <property type="match status" value="1"/>
</dbReference>
<proteinExistence type="inferred from homology"/>
<evidence type="ECO:0000313" key="7">
    <source>
        <dbReference type="Proteomes" id="UP000288216"/>
    </source>
</evidence>
<reference evidence="6 7" key="1">
    <citation type="journal article" date="2018" name="Nat. Ecol. Evol.">
        <title>Shark genomes provide insights into elasmobranch evolution and the origin of vertebrates.</title>
        <authorList>
            <person name="Hara Y"/>
            <person name="Yamaguchi K"/>
            <person name="Onimaru K"/>
            <person name="Kadota M"/>
            <person name="Koyanagi M"/>
            <person name="Keeley SD"/>
            <person name="Tatsumi K"/>
            <person name="Tanaka K"/>
            <person name="Motone F"/>
            <person name="Kageyama Y"/>
            <person name="Nozu R"/>
            <person name="Adachi N"/>
            <person name="Nishimura O"/>
            <person name="Nakagawa R"/>
            <person name="Tanegashima C"/>
            <person name="Kiyatake I"/>
            <person name="Matsumoto R"/>
            <person name="Murakumo K"/>
            <person name="Nishida K"/>
            <person name="Terakita A"/>
            <person name="Kuratani S"/>
            <person name="Sato K"/>
            <person name="Hyodo S Kuraku.S."/>
        </authorList>
    </citation>
    <scope>NUCLEOTIDE SEQUENCE [LARGE SCALE GENOMIC DNA]</scope>
</reference>
<comment type="caution">
    <text evidence="6">The sequence shown here is derived from an EMBL/GenBank/DDBJ whole genome shotgun (WGS) entry which is preliminary data.</text>
</comment>
<evidence type="ECO:0000256" key="4">
    <source>
        <dbReference type="ARBA" id="ARBA00023157"/>
    </source>
</evidence>
<dbReference type="Proteomes" id="UP000288216">
    <property type="component" value="Unassembled WGS sequence"/>
</dbReference>
<dbReference type="GO" id="GO:0032099">
    <property type="term" value="P:negative regulation of appetite"/>
    <property type="evidence" value="ECO:0007669"/>
    <property type="project" value="InterPro"/>
</dbReference>
<accession>A0A401NH19</accession>
<dbReference type="InterPro" id="IPR009106">
    <property type="entry name" value="CART"/>
</dbReference>
<protein>
    <submittedName>
        <fullName evidence="6">Uncharacterized protein</fullName>
    </submittedName>
</protein>
<dbReference type="CDD" id="cd22741">
    <property type="entry name" value="CART_CTD-like"/>
    <property type="match status" value="1"/>
</dbReference>
<comment type="subcellular location">
    <subcellularLocation>
        <location evidence="1">Secreted</location>
    </subcellularLocation>
</comment>
<dbReference type="GO" id="GO:0043410">
    <property type="term" value="P:positive regulation of MAPK cascade"/>
    <property type="evidence" value="ECO:0007669"/>
    <property type="project" value="InterPro"/>
</dbReference>
<dbReference type="Gene3D" id="4.10.40.30">
    <property type="entry name" value="CART, C-terminal domain"/>
    <property type="match status" value="1"/>
</dbReference>
<organism evidence="6 7">
    <name type="scientific">Scyliorhinus torazame</name>
    <name type="common">Cloudy catshark</name>
    <name type="synonym">Catulus torazame</name>
    <dbReference type="NCBI Taxonomy" id="75743"/>
    <lineage>
        <taxon>Eukaryota</taxon>
        <taxon>Metazoa</taxon>
        <taxon>Chordata</taxon>
        <taxon>Craniata</taxon>
        <taxon>Vertebrata</taxon>
        <taxon>Chondrichthyes</taxon>
        <taxon>Elasmobranchii</taxon>
        <taxon>Galeomorphii</taxon>
        <taxon>Galeoidea</taxon>
        <taxon>Carcharhiniformes</taxon>
        <taxon>Scyliorhinidae</taxon>
        <taxon>Scyliorhinus</taxon>
    </lineage>
</organism>
<dbReference type="EMBL" id="BFAA01003629">
    <property type="protein sequence ID" value="GCB60061.1"/>
    <property type="molecule type" value="Genomic_DNA"/>
</dbReference>
<dbReference type="Pfam" id="PF06373">
    <property type="entry name" value="CART"/>
    <property type="match status" value="1"/>
</dbReference>
<dbReference type="PANTHER" id="PTHR16655">
    <property type="entry name" value="COCAINE AND AMPHETAMINE REGULATED TRANSCRIPT PROTEIN"/>
    <property type="match status" value="1"/>
</dbReference>
<dbReference type="PANTHER" id="PTHR16655:SF2">
    <property type="entry name" value="COCAINE- AND AMPHETAMINE-REGULATED TRANSCRIPT PROTEIN-LIKE"/>
    <property type="match status" value="1"/>
</dbReference>
<evidence type="ECO:0000256" key="2">
    <source>
        <dbReference type="ARBA" id="ARBA00005294"/>
    </source>
</evidence>
<keyword evidence="3" id="KW-0964">Secreted</keyword>
<evidence type="ECO:0000256" key="3">
    <source>
        <dbReference type="ARBA" id="ARBA00022525"/>
    </source>
</evidence>
<dbReference type="InterPro" id="IPR036722">
    <property type="entry name" value="CART_C_sf"/>
</dbReference>
<dbReference type="GO" id="GO:0008343">
    <property type="term" value="P:adult feeding behavior"/>
    <property type="evidence" value="ECO:0007669"/>
    <property type="project" value="InterPro"/>
</dbReference>
<dbReference type="GO" id="GO:0005184">
    <property type="term" value="F:neuropeptide hormone activity"/>
    <property type="evidence" value="ECO:0007669"/>
    <property type="project" value="InterPro"/>
</dbReference>
<dbReference type="GO" id="GO:0007186">
    <property type="term" value="P:G protein-coupled receptor signaling pathway"/>
    <property type="evidence" value="ECO:0007669"/>
    <property type="project" value="InterPro"/>
</dbReference>
<dbReference type="OMA" id="GPHYEKK"/>
<keyword evidence="4" id="KW-1015">Disulfide bond</keyword>
<keyword evidence="7" id="KW-1185">Reference proteome</keyword>
<dbReference type="GO" id="GO:0009267">
    <property type="term" value="P:cellular response to starvation"/>
    <property type="evidence" value="ECO:0007669"/>
    <property type="project" value="InterPro"/>
</dbReference>